<proteinExistence type="predicted"/>
<keyword evidence="2" id="KW-1185">Reference proteome</keyword>
<name>A0A2H3JPN2_WOLCO</name>
<protein>
    <submittedName>
        <fullName evidence="1">Uncharacterized protein</fullName>
    </submittedName>
</protein>
<dbReference type="AlphaFoldDB" id="A0A2H3JPN2"/>
<dbReference type="Proteomes" id="UP000218811">
    <property type="component" value="Unassembled WGS sequence"/>
</dbReference>
<feature type="non-terminal residue" evidence="1">
    <location>
        <position position="84"/>
    </location>
</feature>
<sequence length="84" mass="9441">MTILPCASTVGAISHTTSMVAITANVRSRTRDRRACQTRRQFRRLSASRHPRHCIRQVGLVGLTEPCSMCIIGCCHQPMYRTLL</sequence>
<accession>A0A2H3JPN2</accession>
<reference evidence="1 2" key="1">
    <citation type="journal article" date="2012" name="Science">
        <title>The Paleozoic origin of enzymatic lignin decomposition reconstructed from 31 fungal genomes.</title>
        <authorList>
            <person name="Floudas D."/>
            <person name="Binder M."/>
            <person name="Riley R."/>
            <person name="Barry K."/>
            <person name="Blanchette R.A."/>
            <person name="Henrissat B."/>
            <person name="Martinez A.T."/>
            <person name="Otillar R."/>
            <person name="Spatafora J.W."/>
            <person name="Yadav J.S."/>
            <person name="Aerts A."/>
            <person name="Benoit I."/>
            <person name="Boyd A."/>
            <person name="Carlson A."/>
            <person name="Copeland A."/>
            <person name="Coutinho P.M."/>
            <person name="de Vries R.P."/>
            <person name="Ferreira P."/>
            <person name="Findley K."/>
            <person name="Foster B."/>
            <person name="Gaskell J."/>
            <person name="Glotzer D."/>
            <person name="Gorecki P."/>
            <person name="Heitman J."/>
            <person name="Hesse C."/>
            <person name="Hori C."/>
            <person name="Igarashi K."/>
            <person name="Jurgens J.A."/>
            <person name="Kallen N."/>
            <person name="Kersten P."/>
            <person name="Kohler A."/>
            <person name="Kuees U."/>
            <person name="Kumar T.K.A."/>
            <person name="Kuo A."/>
            <person name="LaButti K."/>
            <person name="Larrondo L.F."/>
            <person name="Lindquist E."/>
            <person name="Ling A."/>
            <person name="Lombard V."/>
            <person name="Lucas S."/>
            <person name="Lundell T."/>
            <person name="Martin R."/>
            <person name="McLaughlin D.J."/>
            <person name="Morgenstern I."/>
            <person name="Morin E."/>
            <person name="Murat C."/>
            <person name="Nagy L.G."/>
            <person name="Nolan M."/>
            <person name="Ohm R.A."/>
            <person name="Patyshakuliyeva A."/>
            <person name="Rokas A."/>
            <person name="Ruiz-Duenas F.J."/>
            <person name="Sabat G."/>
            <person name="Salamov A."/>
            <person name="Samejima M."/>
            <person name="Schmutz J."/>
            <person name="Slot J.C."/>
            <person name="St John F."/>
            <person name="Stenlid J."/>
            <person name="Sun H."/>
            <person name="Sun S."/>
            <person name="Syed K."/>
            <person name="Tsang A."/>
            <person name="Wiebenga A."/>
            <person name="Young D."/>
            <person name="Pisabarro A."/>
            <person name="Eastwood D.C."/>
            <person name="Martin F."/>
            <person name="Cullen D."/>
            <person name="Grigoriev I.V."/>
            <person name="Hibbett D.S."/>
        </authorList>
    </citation>
    <scope>NUCLEOTIDE SEQUENCE [LARGE SCALE GENOMIC DNA]</scope>
    <source>
        <strain evidence="1 2">MD-104</strain>
    </source>
</reference>
<gene>
    <name evidence="1" type="ORF">WOLCODRAFT_26508</name>
</gene>
<evidence type="ECO:0000313" key="2">
    <source>
        <dbReference type="Proteomes" id="UP000218811"/>
    </source>
</evidence>
<organism evidence="1 2">
    <name type="scientific">Wolfiporia cocos (strain MD-104)</name>
    <name type="common">Brown rot fungus</name>
    <dbReference type="NCBI Taxonomy" id="742152"/>
    <lineage>
        <taxon>Eukaryota</taxon>
        <taxon>Fungi</taxon>
        <taxon>Dikarya</taxon>
        <taxon>Basidiomycota</taxon>
        <taxon>Agaricomycotina</taxon>
        <taxon>Agaricomycetes</taxon>
        <taxon>Polyporales</taxon>
        <taxon>Phaeolaceae</taxon>
        <taxon>Wolfiporia</taxon>
    </lineage>
</organism>
<evidence type="ECO:0000313" key="1">
    <source>
        <dbReference type="EMBL" id="PCH44136.1"/>
    </source>
</evidence>
<dbReference type="EMBL" id="KB468157">
    <property type="protein sequence ID" value="PCH44136.1"/>
    <property type="molecule type" value="Genomic_DNA"/>
</dbReference>